<dbReference type="Proteomes" id="UP000789739">
    <property type="component" value="Unassembled WGS sequence"/>
</dbReference>
<gene>
    <name evidence="1" type="ORF">PBRASI_LOCUS10538</name>
</gene>
<evidence type="ECO:0000313" key="2">
    <source>
        <dbReference type="Proteomes" id="UP000789739"/>
    </source>
</evidence>
<comment type="caution">
    <text evidence="1">The sequence shown here is derived from an EMBL/GenBank/DDBJ whole genome shotgun (WGS) entry which is preliminary data.</text>
</comment>
<dbReference type="EMBL" id="CAJVPI010003259">
    <property type="protein sequence ID" value="CAG8656328.1"/>
    <property type="molecule type" value="Genomic_DNA"/>
</dbReference>
<feature type="non-terminal residue" evidence="1">
    <location>
        <position position="79"/>
    </location>
</feature>
<organism evidence="1 2">
    <name type="scientific">Paraglomus brasilianum</name>
    <dbReference type="NCBI Taxonomy" id="144538"/>
    <lineage>
        <taxon>Eukaryota</taxon>
        <taxon>Fungi</taxon>
        <taxon>Fungi incertae sedis</taxon>
        <taxon>Mucoromycota</taxon>
        <taxon>Glomeromycotina</taxon>
        <taxon>Glomeromycetes</taxon>
        <taxon>Paraglomerales</taxon>
        <taxon>Paraglomeraceae</taxon>
        <taxon>Paraglomus</taxon>
    </lineage>
</organism>
<evidence type="ECO:0000313" key="1">
    <source>
        <dbReference type="EMBL" id="CAG8656328.1"/>
    </source>
</evidence>
<accession>A0A9N9DZ11</accession>
<name>A0A9N9DZ11_9GLOM</name>
<keyword evidence="2" id="KW-1185">Reference proteome</keyword>
<proteinExistence type="predicted"/>
<sequence length="79" mass="9054">FIEIDKNIPIEDLVNNQEIINLVLQENSESSDSPNTNEEVEILKSISYSEAHSAIQTTLMFLEQNRNDNIKVLHNFLPV</sequence>
<dbReference type="AlphaFoldDB" id="A0A9N9DZ11"/>
<protein>
    <submittedName>
        <fullName evidence="1">9576_t:CDS:1</fullName>
    </submittedName>
</protein>
<reference evidence="1" key="1">
    <citation type="submission" date="2021-06" db="EMBL/GenBank/DDBJ databases">
        <authorList>
            <person name="Kallberg Y."/>
            <person name="Tangrot J."/>
            <person name="Rosling A."/>
        </authorList>
    </citation>
    <scope>NUCLEOTIDE SEQUENCE</scope>
    <source>
        <strain evidence="1">BR232B</strain>
    </source>
</reference>